<reference evidence="3" key="2">
    <citation type="submission" date="2025-08" db="UniProtKB">
        <authorList>
            <consortium name="RefSeq"/>
        </authorList>
    </citation>
    <scope>IDENTIFICATION</scope>
    <source>
        <tissue evidence="3">Leaf</tissue>
    </source>
</reference>
<protein>
    <submittedName>
        <fullName evidence="3">Uncharacterized protein</fullName>
    </submittedName>
</protein>
<proteinExistence type="predicted"/>
<dbReference type="KEGG" id="soe:110801123"/>
<name>A0A9R0J6H2_SPIOL</name>
<feature type="region of interest" description="Disordered" evidence="1">
    <location>
        <begin position="1"/>
        <end position="63"/>
    </location>
</feature>
<evidence type="ECO:0000313" key="3">
    <source>
        <dbReference type="RefSeq" id="XP_021862131.1"/>
    </source>
</evidence>
<dbReference type="PANTHER" id="PTHR36759:SF1">
    <property type="entry name" value="DYNEIN BETA CHAIN, CILIARY PROTEIN"/>
    <property type="match status" value="1"/>
</dbReference>
<dbReference type="AlphaFoldDB" id="A0A9R0J6H2"/>
<sequence length="191" mass="21503">MGQAFRRAAGKLRNTTVETSSSAPSRYQNSYDRRTPVVPPVDKVQIHNKDSVGDGNSKSNAEVLEERDPSYEAMLSQMVGKINTKPGGKLEMGEAYVVQKTKRPLPKVRNTTPETGRYEERPVETGTLNVAQLRHIMRLHQGKDDENDGPLGLKEVADRFRVDALQLERIFQHVSLPPEDNTSRKKHELVD</sequence>
<evidence type="ECO:0000256" key="1">
    <source>
        <dbReference type="SAM" id="MobiDB-lite"/>
    </source>
</evidence>
<reference evidence="2" key="1">
    <citation type="journal article" date="2021" name="Nat. Commun.">
        <title>Genomic analyses provide insights into spinach domestication and the genetic basis of agronomic traits.</title>
        <authorList>
            <person name="Cai X."/>
            <person name="Sun X."/>
            <person name="Xu C."/>
            <person name="Sun H."/>
            <person name="Wang X."/>
            <person name="Ge C."/>
            <person name="Zhang Z."/>
            <person name="Wang Q."/>
            <person name="Fei Z."/>
            <person name="Jiao C."/>
            <person name="Wang Q."/>
        </authorList>
    </citation>
    <scope>NUCLEOTIDE SEQUENCE [LARGE SCALE GENOMIC DNA]</scope>
    <source>
        <strain evidence="2">cv. Varoflay</strain>
    </source>
</reference>
<dbReference type="PANTHER" id="PTHR36759">
    <property type="entry name" value="DYNEIN BETA CHAIN, CILIARY PROTEIN"/>
    <property type="match status" value="1"/>
</dbReference>
<accession>A0A9R0J6H2</accession>
<feature type="compositionally biased region" description="Polar residues" evidence="1">
    <location>
        <begin position="13"/>
        <end position="30"/>
    </location>
</feature>
<keyword evidence="2" id="KW-1185">Reference proteome</keyword>
<evidence type="ECO:0000313" key="2">
    <source>
        <dbReference type="Proteomes" id="UP000813463"/>
    </source>
</evidence>
<dbReference type="RefSeq" id="XP_021862131.1">
    <property type="nucleotide sequence ID" value="XM_022006439.2"/>
</dbReference>
<dbReference type="GeneID" id="110801123"/>
<dbReference type="OrthoDB" id="1609931at2759"/>
<dbReference type="Proteomes" id="UP000813463">
    <property type="component" value="Chromosome 5"/>
</dbReference>
<gene>
    <name evidence="3" type="primary">LOC110801123</name>
</gene>
<organism evidence="2 3">
    <name type="scientific">Spinacia oleracea</name>
    <name type="common">Spinach</name>
    <dbReference type="NCBI Taxonomy" id="3562"/>
    <lineage>
        <taxon>Eukaryota</taxon>
        <taxon>Viridiplantae</taxon>
        <taxon>Streptophyta</taxon>
        <taxon>Embryophyta</taxon>
        <taxon>Tracheophyta</taxon>
        <taxon>Spermatophyta</taxon>
        <taxon>Magnoliopsida</taxon>
        <taxon>eudicotyledons</taxon>
        <taxon>Gunneridae</taxon>
        <taxon>Pentapetalae</taxon>
        <taxon>Caryophyllales</taxon>
        <taxon>Chenopodiaceae</taxon>
        <taxon>Chenopodioideae</taxon>
        <taxon>Anserineae</taxon>
        <taxon>Spinacia</taxon>
    </lineage>
</organism>